<dbReference type="SUPFAM" id="SSF53335">
    <property type="entry name" value="S-adenosyl-L-methionine-dependent methyltransferases"/>
    <property type="match status" value="1"/>
</dbReference>
<accession>A0ABP5XAS0</accession>
<dbReference type="GO" id="GO:0032259">
    <property type="term" value="P:methylation"/>
    <property type="evidence" value="ECO:0007669"/>
    <property type="project" value="UniProtKB-KW"/>
</dbReference>
<dbReference type="InterPro" id="IPR029063">
    <property type="entry name" value="SAM-dependent_MTases_sf"/>
</dbReference>
<comment type="caution">
    <text evidence="4">The sequence shown here is derived from an EMBL/GenBank/DDBJ whole genome shotgun (WGS) entry which is preliminary data.</text>
</comment>
<name>A0ABP5XAS0_9ACTN</name>
<dbReference type="PANTHER" id="PTHR43861">
    <property type="entry name" value="TRANS-ACONITATE 2-METHYLTRANSFERASE-RELATED"/>
    <property type="match status" value="1"/>
</dbReference>
<evidence type="ECO:0000313" key="4">
    <source>
        <dbReference type="EMBL" id="GAA2450708.1"/>
    </source>
</evidence>
<evidence type="ECO:0000313" key="5">
    <source>
        <dbReference type="Proteomes" id="UP001501638"/>
    </source>
</evidence>
<dbReference type="GO" id="GO:0008168">
    <property type="term" value="F:methyltransferase activity"/>
    <property type="evidence" value="ECO:0007669"/>
    <property type="project" value="UniProtKB-KW"/>
</dbReference>
<dbReference type="PANTHER" id="PTHR43861:SF1">
    <property type="entry name" value="TRANS-ACONITATE 2-METHYLTRANSFERASE"/>
    <property type="match status" value="1"/>
</dbReference>
<dbReference type="RefSeq" id="WP_344324630.1">
    <property type="nucleotide sequence ID" value="NZ_BAAASZ010000026.1"/>
</dbReference>
<organism evidence="4 5">
    <name type="scientific">Streptomyces macrosporus</name>
    <dbReference type="NCBI Taxonomy" id="44032"/>
    <lineage>
        <taxon>Bacteria</taxon>
        <taxon>Bacillati</taxon>
        <taxon>Actinomycetota</taxon>
        <taxon>Actinomycetes</taxon>
        <taxon>Kitasatosporales</taxon>
        <taxon>Streptomycetaceae</taxon>
        <taxon>Streptomyces</taxon>
    </lineage>
</organism>
<evidence type="ECO:0000256" key="1">
    <source>
        <dbReference type="ARBA" id="ARBA00022603"/>
    </source>
</evidence>
<dbReference type="InterPro" id="IPR041698">
    <property type="entry name" value="Methyltransf_25"/>
</dbReference>
<reference evidence="5" key="1">
    <citation type="journal article" date="2019" name="Int. J. Syst. Evol. Microbiol.">
        <title>The Global Catalogue of Microorganisms (GCM) 10K type strain sequencing project: providing services to taxonomists for standard genome sequencing and annotation.</title>
        <authorList>
            <consortium name="The Broad Institute Genomics Platform"/>
            <consortium name="The Broad Institute Genome Sequencing Center for Infectious Disease"/>
            <person name="Wu L."/>
            <person name="Ma J."/>
        </authorList>
    </citation>
    <scope>NUCLEOTIDE SEQUENCE [LARGE SCALE GENOMIC DNA]</scope>
    <source>
        <strain evidence="5">JCM 6305</strain>
    </source>
</reference>
<dbReference type="Gene3D" id="3.40.50.150">
    <property type="entry name" value="Vaccinia Virus protein VP39"/>
    <property type="match status" value="1"/>
</dbReference>
<dbReference type="Pfam" id="PF13649">
    <property type="entry name" value="Methyltransf_25"/>
    <property type="match status" value="1"/>
</dbReference>
<dbReference type="Proteomes" id="UP001501638">
    <property type="component" value="Unassembled WGS sequence"/>
</dbReference>
<evidence type="ECO:0000259" key="3">
    <source>
        <dbReference type="Pfam" id="PF13649"/>
    </source>
</evidence>
<proteinExistence type="predicted"/>
<dbReference type="CDD" id="cd02440">
    <property type="entry name" value="AdoMet_MTases"/>
    <property type="match status" value="1"/>
</dbReference>
<dbReference type="EMBL" id="BAAASZ010000026">
    <property type="protein sequence ID" value="GAA2450708.1"/>
    <property type="molecule type" value="Genomic_DNA"/>
</dbReference>
<gene>
    <name evidence="4" type="ORF">GCM10010405_37970</name>
</gene>
<keyword evidence="2" id="KW-0808">Transferase</keyword>
<keyword evidence="5" id="KW-1185">Reference proteome</keyword>
<keyword evidence="1 4" id="KW-0489">Methyltransferase</keyword>
<sequence length="243" mass="26611">MTTAPGTPPATPASWRIDESAYAGPEHLDPDFVAGFDRKQGFPDPAPDVAALRRHGVGEDATVVDLGAGTGRFALAAAREFARVVAVDVSPAMLEHLRVRAAEEGAANLACVRAGFLTYEHSGPPADAVHTRHALHQLPDFWKAVALDRIARTLRPGGVLRLRDLVFDFRPAEAETVLEAWMAGAADDPARGYTRQDYAEHLRTEYSTFRWLLEPMLDAAGFEIVEAEYEGRLFGTYTCLRRP</sequence>
<feature type="domain" description="Methyltransferase" evidence="3">
    <location>
        <begin position="63"/>
        <end position="158"/>
    </location>
</feature>
<evidence type="ECO:0000256" key="2">
    <source>
        <dbReference type="ARBA" id="ARBA00022679"/>
    </source>
</evidence>
<protein>
    <submittedName>
        <fullName evidence="4">Class I SAM-dependent methyltransferase</fullName>
    </submittedName>
</protein>